<dbReference type="CDD" id="cd06171">
    <property type="entry name" value="Sigma70_r4"/>
    <property type="match status" value="1"/>
</dbReference>
<gene>
    <name evidence="6" type="primary">rpoD_5</name>
    <name evidence="6" type="ORF">Rcae01_05308</name>
</gene>
<evidence type="ECO:0000256" key="3">
    <source>
        <dbReference type="ARBA" id="ARBA00023125"/>
    </source>
</evidence>
<sequence length="631" mass="72865">MARSRWWFRNAKWDWKLSFQSRFSEAKQTVSCPTDRVIPGQHRYEVERSAGVAGNSIDITYHSTGKGMAMHEEYRDAKIQELRDQLTRFAPKAKKVEQAALAEKLCSEIEPNRPYSFDYLCFRITNYRPEKPSRHNVEAADLKHDLHLLIEDLSDSADVAVNEFSEPVHTVDDLSRLFSVSTKTISRWRDAGLVSRRLLFGGRKRVGFLHSSVEAFIANNREKIRRGERFSQLSDDEKSEMVERARQLVEGGASLSDVTRQLSEQMNRSPETIRYTLKNFDADHQSLAIFPNHRATLTDDDKRAIFKLATQGASVSQLCKRFKRTRSSIQRILLDMRMQHVMELPLDYMYNEDFDAPARILEAREAEILAPLPEATTPPRKVRVPSGLPSYLAALYDVPLLNREQEYHLFRKMNYLKHKASRLRDSLETAGASRTAIMDQIDSLYEEAVKVKNKIVQSNLRLVVSIAKRHVASSDDFFALISDGNMSLIRAVEKFDYSRGNKFSTYASWAIMKNFARTIPSEFKHRDRFRTTTEELFLSRQDDRLDPYAEETVQRSRQRELSKILDRLDEREQKIITARFGLGRGNEPLTLKEVGDEMGVTKERIRQLEVRALMKLREAANEAKIDVELGS</sequence>
<dbReference type="NCBIfam" id="TIGR02937">
    <property type="entry name" value="sigma70-ECF"/>
    <property type="match status" value="1"/>
</dbReference>
<dbReference type="Pfam" id="PF04542">
    <property type="entry name" value="Sigma70_r2"/>
    <property type="match status" value="1"/>
</dbReference>
<evidence type="ECO:0000256" key="2">
    <source>
        <dbReference type="ARBA" id="ARBA00023082"/>
    </source>
</evidence>
<evidence type="ECO:0000256" key="4">
    <source>
        <dbReference type="ARBA" id="ARBA00023163"/>
    </source>
</evidence>
<dbReference type="InterPro" id="IPR014284">
    <property type="entry name" value="RNA_pol_sigma-70_dom"/>
</dbReference>
<dbReference type="InterPro" id="IPR050239">
    <property type="entry name" value="Sigma-70_RNA_pol_init_factors"/>
</dbReference>
<dbReference type="Pfam" id="PF04545">
    <property type="entry name" value="Sigma70_r4"/>
    <property type="match status" value="1"/>
</dbReference>
<keyword evidence="1" id="KW-0805">Transcription regulation</keyword>
<dbReference type="Gene3D" id="1.10.10.10">
    <property type="entry name" value="Winged helix-like DNA-binding domain superfamily/Winged helix DNA-binding domain"/>
    <property type="match status" value="1"/>
</dbReference>
<dbReference type="InterPro" id="IPR013324">
    <property type="entry name" value="RNA_pol_sigma_r3/r4-like"/>
</dbReference>
<dbReference type="PANTHER" id="PTHR30603:SF60">
    <property type="entry name" value="RNA POLYMERASE SIGMA FACTOR RPOD"/>
    <property type="match status" value="1"/>
</dbReference>
<dbReference type="InterPro" id="IPR000943">
    <property type="entry name" value="RNA_pol_sigma70"/>
</dbReference>
<evidence type="ECO:0000313" key="6">
    <source>
        <dbReference type="EMBL" id="GAA5509805.1"/>
    </source>
</evidence>
<protein>
    <submittedName>
        <fullName evidence="6">RNA polymerase sigma factor RpoD</fullName>
    </submittedName>
</protein>
<dbReference type="Gene3D" id="1.10.601.10">
    <property type="entry name" value="RNA Polymerase Primary Sigma Factor"/>
    <property type="match status" value="1"/>
</dbReference>
<evidence type="ECO:0000256" key="1">
    <source>
        <dbReference type="ARBA" id="ARBA00023015"/>
    </source>
</evidence>
<keyword evidence="2" id="KW-0731">Sigma factor</keyword>
<reference evidence="6 7" key="1">
    <citation type="submission" date="2024-02" db="EMBL/GenBank/DDBJ databases">
        <title>Rhodopirellula caenicola NBRC 110016.</title>
        <authorList>
            <person name="Ichikawa N."/>
            <person name="Katano-Makiyama Y."/>
            <person name="Hidaka K."/>
        </authorList>
    </citation>
    <scope>NUCLEOTIDE SEQUENCE [LARGE SCALE GENOMIC DNA]</scope>
    <source>
        <strain evidence="6 7">NBRC 110016</strain>
    </source>
</reference>
<feature type="domain" description="RNA polymerase sigma-70" evidence="5">
    <location>
        <begin position="590"/>
        <end position="616"/>
    </location>
</feature>
<name>A0ABP9VXE4_9BACT</name>
<dbReference type="Proteomes" id="UP001416858">
    <property type="component" value="Unassembled WGS sequence"/>
</dbReference>
<proteinExistence type="predicted"/>
<dbReference type="InterPro" id="IPR036388">
    <property type="entry name" value="WH-like_DNA-bd_sf"/>
</dbReference>
<organism evidence="6 7">
    <name type="scientific">Novipirellula caenicola</name>
    <dbReference type="NCBI Taxonomy" id="1536901"/>
    <lineage>
        <taxon>Bacteria</taxon>
        <taxon>Pseudomonadati</taxon>
        <taxon>Planctomycetota</taxon>
        <taxon>Planctomycetia</taxon>
        <taxon>Pirellulales</taxon>
        <taxon>Pirellulaceae</taxon>
        <taxon>Novipirellula</taxon>
    </lineage>
</organism>
<dbReference type="PROSITE" id="PS00716">
    <property type="entry name" value="SIGMA70_2"/>
    <property type="match status" value="1"/>
</dbReference>
<keyword evidence="4" id="KW-0804">Transcription</keyword>
<dbReference type="InterPro" id="IPR007627">
    <property type="entry name" value="RNA_pol_sigma70_r2"/>
</dbReference>
<keyword evidence="3" id="KW-0238">DNA-binding</keyword>
<dbReference type="EMBL" id="BAABRO010000016">
    <property type="protein sequence ID" value="GAA5509805.1"/>
    <property type="molecule type" value="Genomic_DNA"/>
</dbReference>
<dbReference type="PANTHER" id="PTHR30603">
    <property type="entry name" value="RNA POLYMERASE SIGMA FACTOR RPO"/>
    <property type="match status" value="1"/>
</dbReference>
<evidence type="ECO:0000313" key="7">
    <source>
        <dbReference type="Proteomes" id="UP001416858"/>
    </source>
</evidence>
<comment type="caution">
    <text evidence="6">The sequence shown here is derived from an EMBL/GenBank/DDBJ whole genome shotgun (WGS) entry which is preliminary data.</text>
</comment>
<keyword evidence="7" id="KW-1185">Reference proteome</keyword>
<evidence type="ECO:0000259" key="5">
    <source>
        <dbReference type="PROSITE" id="PS00716"/>
    </source>
</evidence>
<dbReference type="InterPro" id="IPR013325">
    <property type="entry name" value="RNA_pol_sigma_r2"/>
</dbReference>
<dbReference type="InterPro" id="IPR007630">
    <property type="entry name" value="RNA_pol_sigma70_r4"/>
</dbReference>
<dbReference type="PRINTS" id="PR00046">
    <property type="entry name" value="SIGMA70FCT"/>
</dbReference>
<accession>A0ABP9VXE4</accession>
<dbReference type="SUPFAM" id="SSF88946">
    <property type="entry name" value="Sigma2 domain of RNA polymerase sigma factors"/>
    <property type="match status" value="1"/>
</dbReference>
<dbReference type="SUPFAM" id="SSF88659">
    <property type="entry name" value="Sigma3 and sigma4 domains of RNA polymerase sigma factors"/>
    <property type="match status" value="1"/>
</dbReference>